<reference evidence="4 5" key="1">
    <citation type="submission" date="2020-07" db="EMBL/GenBank/DDBJ databases">
        <title>Transfer of Campylobacter canadensis to the novel genus Avispirillum gen. nov., that also includes two novel species recovered from migratory waterfowl: Avispirillum anseris sp. nov. and Avispirillum brantae sp. nov.</title>
        <authorList>
            <person name="Miller W.G."/>
            <person name="Chapman M.H."/>
            <person name="Yee E."/>
            <person name="Inglis G.D."/>
        </authorList>
    </citation>
    <scope>NUCLEOTIDE SEQUENCE [LARGE SCALE GENOMIC DNA]</scope>
    <source>
        <strain evidence="4 5">L283</strain>
    </source>
</reference>
<name>A0ABS7WTV5_9BACT</name>
<evidence type="ECO:0000313" key="4">
    <source>
        <dbReference type="EMBL" id="MBZ7988202.1"/>
    </source>
</evidence>
<accession>A0ABS7WTV5</accession>
<dbReference type="InterPro" id="IPR029044">
    <property type="entry name" value="Nucleotide-diphossugar_trans"/>
</dbReference>
<keyword evidence="2" id="KW-0808">Transferase</keyword>
<sequence>KKDERIKIIHNEKNLGTFAARNAGVKAAGGGYLLFLDPDDYLELDICKIALENICDCNLLSFSYVKIDNNNYEIFSAKWKDYNSYLKLIKKKKFTPWNLCNLIVKKDFYIQKIKSFSSERLLLAEDMLVFSFLVDCKMKAIEYVGYYYVINSNSITCLNKIEDNLKQYEKILELINNSNIEQKIKKYYSYFLNNSILDCKYKLNLINIIHYKLVKFVFYLQKKLRF</sequence>
<gene>
    <name evidence="4" type="ORF">AVCANL283_08890</name>
</gene>
<proteinExistence type="predicted"/>
<dbReference type="Proteomes" id="UP000786183">
    <property type="component" value="Unassembled WGS sequence"/>
</dbReference>
<dbReference type="Gene3D" id="3.90.550.10">
    <property type="entry name" value="Spore Coat Polysaccharide Biosynthesis Protein SpsA, Chain A"/>
    <property type="match status" value="1"/>
</dbReference>
<comment type="caution">
    <text evidence="4">The sequence shown here is derived from an EMBL/GenBank/DDBJ whole genome shotgun (WGS) entry which is preliminary data.</text>
</comment>
<keyword evidence="1" id="KW-0328">Glycosyltransferase</keyword>
<dbReference type="Pfam" id="PF00535">
    <property type="entry name" value="Glycos_transf_2"/>
    <property type="match status" value="1"/>
</dbReference>
<keyword evidence="5" id="KW-1185">Reference proteome</keyword>
<dbReference type="InterPro" id="IPR001173">
    <property type="entry name" value="Glyco_trans_2-like"/>
</dbReference>
<dbReference type="PANTHER" id="PTHR22916:SF51">
    <property type="entry name" value="GLYCOSYLTRANSFERASE EPSH-RELATED"/>
    <property type="match status" value="1"/>
</dbReference>
<dbReference type="PANTHER" id="PTHR22916">
    <property type="entry name" value="GLYCOSYLTRANSFERASE"/>
    <property type="match status" value="1"/>
</dbReference>
<feature type="domain" description="Glycosyltransferase 2-like" evidence="3">
    <location>
        <begin position="2"/>
        <end position="95"/>
    </location>
</feature>
<evidence type="ECO:0000256" key="1">
    <source>
        <dbReference type="ARBA" id="ARBA00022676"/>
    </source>
</evidence>
<evidence type="ECO:0000259" key="3">
    <source>
        <dbReference type="Pfam" id="PF00535"/>
    </source>
</evidence>
<dbReference type="EMBL" id="JACGBB010000070">
    <property type="protein sequence ID" value="MBZ7988202.1"/>
    <property type="molecule type" value="Genomic_DNA"/>
</dbReference>
<evidence type="ECO:0000256" key="2">
    <source>
        <dbReference type="ARBA" id="ARBA00022679"/>
    </source>
</evidence>
<dbReference type="RefSeq" id="WP_224325620.1">
    <property type="nucleotide sequence ID" value="NZ_JACGBB010000070.1"/>
</dbReference>
<dbReference type="CDD" id="cd00761">
    <property type="entry name" value="Glyco_tranf_GTA_type"/>
    <property type="match status" value="1"/>
</dbReference>
<organism evidence="4 5">
    <name type="scientific">Campylobacter canadensis</name>
    <dbReference type="NCBI Taxonomy" id="449520"/>
    <lineage>
        <taxon>Bacteria</taxon>
        <taxon>Pseudomonadati</taxon>
        <taxon>Campylobacterota</taxon>
        <taxon>Epsilonproteobacteria</taxon>
        <taxon>Campylobacterales</taxon>
        <taxon>Campylobacteraceae</taxon>
        <taxon>Campylobacter</taxon>
    </lineage>
</organism>
<protein>
    <submittedName>
        <fullName evidence="4">Glycosyltransferase</fullName>
    </submittedName>
</protein>
<dbReference type="SUPFAM" id="SSF53448">
    <property type="entry name" value="Nucleotide-diphospho-sugar transferases"/>
    <property type="match status" value="1"/>
</dbReference>
<evidence type="ECO:0000313" key="5">
    <source>
        <dbReference type="Proteomes" id="UP000786183"/>
    </source>
</evidence>
<feature type="non-terminal residue" evidence="4">
    <location>
        <position position="1"/>
    </location>
</feature>